<evidence type="ECO:0000259" key="8">
    <source>
        <dbReference type="Pfam" id="PF00892"/>
    </source>
</evidence>
<feature type="transmembrane region" description="Helical" evidence="7">
    <location>
        <begin position="133"/>
        <end position="149"/>
    </location>
</feature>
<name>A0ABN1KWB5_CLOSU</name>
<feature type="domain" description="EamA" evidence="8">
    <location>
        <begin position="7"/>
        <end position="149"/>
    </location>
</feature>
<feature type="transmembrane region" description="Helical" evidence="7">
    <location>
        <begin position="161"/>
        <end position="180"/>
    </location>
</feature>
<evidence type="ECO:0000256" key="6">
    <source>
        <dbReference type="ARBA" id="ARBA00023136"/>
    </source>
</evidence>
<keyword evidence="4 7" id="KW-0812">Transmembrane</keyword>
<evidence type="ECO:0000313" key="9">
    <source>
        <dbReference type="EMBL" id="GAA0777518.1"/>
    </source>
</evidence>
<reference evidence="9 10" key="1">
    <citation type="journal article" date="2019" name="Int. J. Syst. Evol. Microbiol.">
        <title>The Global Catalogue of Microorganisms (GCM) 10K type strain sequencing project: providing services to taxonomists for standard genome sequencing and annotation.</title>
        <authorList>
            <consortium name="The Broad Institute Genomics Platform"/>
            <consortium name="The Broad Institute Genome Sequencing Center for Infectious Disease"/>
            <person name="Wu L."/>
            <person name="Ma J."/>
        </authorList>
    </citation>
    <scope>NUCLEOTIDE SEQUENCE [LARGE SCALE GENOMIC DNA]</scope>
    <source>
        <strain evidence="9 10">JCM 1417</strain>
    </source>
</reference>
<organism evidence="9 10">
    <name type="scientific">Clostridium subterminale</name>
    <dbReference type="NCBI Taxonomy" id="1550"/>
    <lineage>
        <taxon>Bacteria</taxon>
        <taxon>Bacillati</taxon>
        <taxon>Bacillota</taxon>
        <taxon>Clostridia</taxon>
        <taxon>Eubacteriales</taxon>
        <taxon>Clostridiaceae</taxon>
        <taxon>Clostridium</taxon>
    </lineage>
</organism>
<sequence>MTKTQLKANILLLLTAAIWGLAFVAQKVGAEHVGAFTFNGIRFALGSISLIPLILFLNRKNMKNAVNENNDEGSLKHTVKAGIIVGCALFIATSLQQMGVMETTAGKAGFITGLYMVIVPILGLFLKQKVNKSTWIGIVIAIIGLYLLSINEDFSISKGDLLVLIGSIGWAVHILLIDNFTKRIDPLMLSCVQFATCSILSLVMAIIFEDINMVGISGAMVPILYGGLLSVGVAYTLQVVAQKDAKPSHAAILLSMESVFGAIGGAMFLGERIGTRGLVGCVLIFIAIIISQLKPSEEGLKDITESI</sequence>
<evidence type="ECO:0000313" key="10">
    <source>
        <dbReference type="Proteomes" id="UP001501047"/>
    </source>
</evidence>
<proteinExistence type="inferred from homology"/>
<comment type="similarity">
    <text evidence="2">Belongs to the EamA transporter family.</text>
</comment>
<evidence type="ECO:0000256" key="2">
    <source>
        <dbReference type="ARBA" id="ARBA00007362"/>
    </source>
</evidence>
<keyword evidence="5 7" id="KW-1133">Transmembrane helix</keyword>
<evidence type="ECO:0000256" key="5">
    <source>
        <dbReference type="ARBA" id="ARBA00022989"/>
    </source>
</evidence>
<keyword evidence="3" id="KW-1003">Cell membrane</keyword>
<comment type="caution">
    <text evidence="9">The sequence shown here is derived from an EMBL/GenBank/DDBJ whole genome shotgun (WGS) entry which is preliminary data.</text>
</comment>
<dbReference type="InterPro" id="IPR051258">
    <property type="entry name" value="Diverse_Substrate_Transporter"/>
</dbReference>
<protein>
    <submittedName>
        <fullName evidence="9">DMT family transporter</fullName>
    </submittedName>
</protein>
<feature type="transmembrane region" description="Helical" evidence="7">
    <location>
        <begin position="214"/>
        <end position="237"/>
    </location>
</feature>
<dbReference type="PANTHER" id="PTHR42920:SF5">
    <property type="entry name" value="EAMA DOMAIN-CONTAINING PROTEIN"/>
    <property type="match status" value="1"/>
</dbReference>
<dbReference type="InterPro" id="IPR037185">
    <property type="entry name" value="EmrE-like"/>
</dbReference>
<feature type="transmembrane region" description="Helical" evidence="7">
    <location>
        <begin position="40"/>
        <end position="57"/>
    </location>
</feature>
<comment type="subcellular location">
    <subcellularLocation>
        <location evidence="1">Cell membrane</location>
        <topology evidence="1">Multi-pass membrane protein</topology>
    </subcellularLocation>
</comment>
<evidence type="ECO:0000256" key="4">
    <source>
        <dbReference type="ARBA" id="ARBA00022692"/>
    </source>
</evidence>
<feature type="domain" description="EamA" evidence="8">
    <location>
        <begin position="158"/>
        <end position="290"/>
    </location>
</feature>
<feature type="transmembrane region" description="Helical" evidence="7">
    <location>
        <begin position="249"/>
        <end position="269"/>
    </location>
</feature>
<dbReference type="Pfam" id="PF00892">
    <property type="entry name" value="EamA"/>
    <property type="match status" value="2"/>
</dbReference>
<feature type="transmembrane region" description="Helical" evidence="7">
    <location>
        <begin position="78"/>
        <end position="96"/>
    </location>
</feature>
<keyword evidence="10" id="KW-1185">Reference proteome</keyword>
<dbReference type="SUPFAM" id="SSF103481">
    <property type="entry name" value="Multidrug resistance efflux transporter EmrE"/>
    <property type="match status" value="2"/>
</dbReference>
<evidence type="ECO:0000256" key="3">
    <source>
        <dbReference type="ARBA" id="ARBA00022475"/>
    </source>
</evidence>
<dbReference type="Proteomes" id="UP001501047">
    <property type="component" value="Unassembled WGS sequence"/>
</dbReference>
<feature type="transmembrane region" description="Helical" evidence="7">
    <location>
        <begin position="108"/>
        <end position="126"/>
    </location>
</feature>
<evidence type="ECO:0000256" key="1">
    <source>
        <dbReference type="ARBA" id="ARBA00004651"/>
    </source>
</evidence>
<feature type="transmembrane region" description="Helical" evidence="7">
    <location>
        <begin position="187"/>
        <end position="208"/>
    </location>
</feature>
<gene>
    <name evidence="9" type="ORF">GCM10008908_32760</name>
</gene>
<dbReference type="RefSeq" id="WP_343827596.1">
    <property type="nucleotide sequence ID" value="NZ_BAAACI010000008.1"/>
</dbReference>
<accession>A0ABN1KWB5</accession>
<evidence type="ECO:0000256" key="7">
    <source>
        <dbReference type="SAM" id="Phobius"/>
    </source>
</evidence>
<dbReference type="InterPro" id="IPR000620">
    <property type="entry name" value="EamA_dom"/>
</dbReference>
<keyword evidence="6 7" id="KW-0472">Membrane</keyword>
<feature type="transmembrane region" description="Helical" evidence="7">
    <location>
        <begin position="275"/>
        <end position="293"/>
    </location>
</feature>
<dbReference type="EMBL" id="BAAACI010000008">
    <property type="protein sequence ID" value="GAA0777518.1"/>
    <property type="molecule type" value="Genomic_DNA"/>
</dbReference>
<dbReference type="PANTHER" id="PTHR42920">
    <property type="entry name" value="OS03G0707200 PROTEIN-RELATED"/>
    <property type="match status" value="1"/>
</dbReference>